<keyword evidence="2" id="KW-1185">Reference proteome</keyword>
<protein>
    <recommendedName>
        <fullName evidence="3">ABC transporter permease</fullName>
    </recommendedName>
</protein>
<evidence type="ECO:0008006" key="3">
    <source>
        <dbReference type="Google" id="ProtNLM"/>
    </source>
</evidence>
<proteinExistence type="predicted"/>
<gene>
    <name evidence="1" type="ORF">F3J40_19720</name>
</gene>
<comment type="caution">
    <text evidence="1">The sequence shown here is derived from an EMBL/GenBank/DDBJ whole genome shotgun (WGS) entry which is preliminary data.</text>
</comment>
<sequence length="214" mass="24243">MNKMIARLKRKPLEFMALILSLLALLVSWNNQITLKALYGNNEKVIVYSDYARSLKGGVQLRPLGDDKHILSMTMVYPKKIGTSETYMDAHAIYVPDEAIKARLYELFRGNRLTGTFHASIPVRLITRYATQGEAYTDDAIYIVNYRFTVSRDLHQPIKTFIEMNDIDVNFTSRAADTLLAKVDAMMGITDESNDINRMFTNGTFSDISGNPLS</sequence>
<dbReference type="Proteomes" id="UP001515683">
    <property type="component" value="Unassembled WGS sequence"/>
</dbReference>
<accession>A0ABX0REM9</accession>
<evidence type="ECO:0000313" key="2">
    <source>
        <dbReference type="Proteomes" id="UP001515683"/>
    </source>
</evidence>
<dbReference type="EMBL" id="VWXF01000010">
    <property type="protein sequence ID" value="NIF23813.1"/>
    <property type="molecule type" value="Genomic_DNA"/>
</dbReference>
<name>A0ABX0REM9_9GAMM</name>
<dbReference type="RefSeq" id="WP_167017367.1">
    <property type="nucleotide sequence ID" value="NZ_VWXF01000010.1"/>
</dbReference>
<organism evidence="1 2">
    <name type="scientific">Candidatus Pantoea multigeneris</name>
    <dbReference type="NCBI Taxonomy" id="2608357"/>
    <lineage>
        <taxon>Bacteria</taxon>
        <taxon>Pseudomonadati</taxon>
        <taxon>Pseudomonadota</taxon>
        <taxon>Gammaproteobacteria</taxon>
        <taxon>Enterobacterales</taxon>
        <taxon>Erwiniaceae</taxon>
        <taxon>Pantoea</taxon>
    </lineage>
</organism>
<reference evidence="1 2" key="1">
    <citation type="journal article" date="2019" name="bioRxiv">
        <title>Bacteria contribute to plant secondary compound degradation in a generalist herbivore system.</title>
        <authorList>
            <person name="Francoeur C.B."/>
            <person name="Khadempour L."/>
            <person name="Moreira-Soto R.D."/>
            <person name="Gotting K."/>
            <person name="Book A.J."/>
            <person name="Pinto-Tomas A.A."/>
            <person name="Keefover-Ring K."/>
            <person name="Currie C.R."/>
        </authorList>
    </citation>
    <scope>NUCLEOTIDE SEQUENCE [LARGE SCALE GENOMIC DNA]</scope>
    <source>
        <strain evidence="1">Acro-835</strain>
    </source>
</reference>
<evidence type="ECO:0000313" key="1">
    <source>
        <dbReference type="EMBL" id="NIF23813.1"/>
    </source>
</evidence>